<feature type="transmembrane region" description="Helical" evidence="5">
    <location>
        <begin position="128"/>
        <end position="151"/>
    </location>
</feature>
<evidence type="ECO:0000256" key="5">
    <source>
        <dbReference type="SAM" id="Phobius"/>
    </source>
</evidence>
<organism evidence="6 7">
    <name type="scientific">Silicimonas algicola</name>
    <dbReference type="NCBI Taxonomy" id="1826607"/>
    <lineage>
        <taxon>Bacteria</taxon>
        <taxon>Pseudomonadati</taxon>
        <taxon>Pseudomonadota</taxon>
        <taxon>Alphaproteobacteria</taxon>
        <taxon>Rhodobacterales</taxon>
        <taxon>Paracoccaceae</taxon>
    </lineage>
</organism>
<feature type="transmembrane region" description="Helical" evidence="5">
    <location>
        <begin position="31"/>
        <end position="52"/>
    </location>
</feature>
<reference evidence="6 7" key="1">
    <citation type="submission" date="2018-05" db="EMBL/GenBank/DDBJ databases">
        <title>Genomic Encyclopedia of Type Strains, Phase IV (KMG-IV): sequencing the most valuable type-strain genomes for metagenomic binning, comparative biology and taxonomic classification.</title>
        <authorList>
            <person name="Goeker M."/>
        </authorList>
    </citation>
    <scope>NUCLEOTIDE SEQUENCE [LARGE SCALE GENOMIC DNA]</scope>
    <source>
        <strain evidence="6 7">DSM 103371</strain>
    </source>
</reference>
<feature type="transmembrane region" description="Helical" evidence="5">
    <location>
        <begin position="402"/>
        <end position="419"/>
    </location>
</feature>
<comment type="caution">
    <text evidence="6">The sequence shown here is derived from an EMBL/GenBank/DDBJ whole genome shotgun (WGS) entry which is preliminary data.</text>
</comment>
<dbReference type="InterPro" id="IPR052556">
    <property type="entry name" value="PolySynth_Transporter"/>
</dbReference>
<feature type="transmembrane region" description="Helical" evidence="5">
    <location>
        <begin position="273"/>
        <end position="292"/>
    </location>
</feature>
<evidence type="ECO:0000313" key="7">
    <source>
        <dbReference type="Proteomes" id="UP000245390"/>
    </source>
</evidence>
<feature type="transmembrane region" description="Helical" evidence="5">
    <location>
        <begin position="58"/>
        <end position="78"/>
    </location>
</feature>
<feature type="transmembrane region" description="Helical" evidence="5">
    <location>
        <begin position="200"/>
        <end position="220"/>
    </location>
</feature>
<dbReference type="OrthoDB" id="5240734at2"/>
<keyword evidence="2 5" id="KW-0812">Transmembrane</keyword>
<evidence type="ECO:0000256" key="1">
    <source>
        <dbReference type="ARBA" id="ARBA00004141"/>
    </source>
</evidence>
<dbReference type="GO" id="GO:0016020">
    <property type="term" value="C:membrane"/>
    <property type="evidence" value="ECO:0007669"/>
    <property type="project" value="UniProtKB-SubCell"/>
</dbReference>
<keyword evidence="4 5" id="KW-0472">Membrane</keyword>
<keyword evidence="7" id="KW-1185">Reference proteome</keyword>
<keyword evidence="3 5" id="KW-1133">Transmembrane helix</keyword>
<evidence type="ECO:0000256" key="4">
    <source>
        <dbReference type="ARBA" id="ARBA00023136"/>
    </source>
</evidence>
<evidence type="ECO:0000256" key="2">
    <source>
        <dbReference type="ARBA" id="ARBA00022692"/>
    </source>
</evidence>
<sequence length="444" mass="47374">MTFESTVSSGSGPRHTRAGVRKYLTNAGALILERAAFAGINLVVGMFVARYLGPGDFGLFNVLISVVTILAAVAKLGLDGILVRELLVRAEDRRLDLSVAFWLMAASSVVFSFGLIAAMVMSGVSQDVVIYTALALSLVAVQPFTVIDMAFQADVRAGIPAASRVAVMLVGAALKVLAVVSGAPLLAFFVILAVEQVILILSYVLAARIFGVTGYVASFSTARARELLSSSWPMLVSAIAVSINIRITQILVAGLMDAKAAGVFAAASRIYEAWIYIPYVCLLAVTLALVNARQGNRDLYLRRLVIVTRIVLGLSLAVFVFFAAVGRPFIELTFGEAYAASYMPLSILMMSTIPAALGTVTAKYFVFEGRERAVASRTILAAALNIALCVLLIPLLGETGAALSVLGSLLAANYGWLWLRRADREILTATHDAAFPFVRKRRDA</sequence>
<accession>A0A316GD17</accession>
<feature type="transmembrane region" description="Helical" evidence="5">
    <location>
        <begin position="172"/>
        <end position="194"/>
    </location>
</feature>
<dbReference type="Proteomes" id="UP000245390">
    <property type="component" value="Unassembled WGS sequence"/>
</dbReference>
<comment type="subcellular location">
    <subcellularLocation>
        <location evidence="1">Membrane</location>
        <topology evidence="1">Multi-pass membrane protein</topology>
    </subcellularLocation>
</comment>
<dbReference type="RefSeq" id="WP_109757687.1">
    <property type="nucleotide sequence ID" value="NZ_CP034588.1"/>
</dbReference>
<evidence type="ECO:0000313" key="6">
    <source>
        <dbReference type="EMBL" id="PWK58841.1"/>
    </source>
</evidence>
<gene>
    <name evidence="6" type="ORF">C8D95_101657</name>
</gene>
<feature type="transmembrane region" description="Helical" evidence="5">
    <location>
        <begin position="232"/>
        <end position="253"/>
    </location>
</feature>
<feature type="transmembrane region" description="Helical" evidence="5">
    <location>
        <begin position="378"/>
        <end position="396"/>
    </location>
</feature>
<dbReference type="CDD" id="cd13128">
    <property type="entry name" value="MATE_Wzx_like"/>
    <property type="match status" value="1"/>
</dbReference>
<feature type="transmembrane region" description="Helical" evidence="5">
    <location>
        <begin position="345"/>
        <end position="366"/>
    </location>
</feature>
<name>A0A316GD17_9RHOB</name>
<dbReference type="KEGG" id="salo:EF888_04725"/>
<feature type="transmembrane region" description="Helical" evidence="5">
    <location>
        <begin position="304"/>
        <end position="325"/>
    </location>
</feature>
<dbReference type="InterPro" id="IPR002797">
    <property type="entry name" value="Polysacc_synth"/>
</dbReference>
<proteinExistence type="predicted"/>
<dbReference type="AlphaFoldDB" id="A0A316GD17"/>
<dbReference type="PANTHER" id="PTHR43424">
    <property type="entry name" value="LOCUS PUTATIVE PROTEIN 1-RELATED"/>
    <property type="match status" value="1"/>
</dbReference>
<evidence type="ECO:0000256" key="3">
    <source>
        <dbReference type="ARBA" id="ARBA00022989"/>
    </source>
</evidence>
<feature type="transmembrane region" description="Helical" evidence="5">
    <location>
        <begin position="99"/>
        <end position="122"/>
    </location>
</feature>
<protein>
    <submittedName>
        <fullName evidence="6">O-antigen/teichoic acid export membrane protein</fullName>
    </submittedName>
</protein>
<dbReference type="Pfam" id="PF01943">
    <property type="entry name" value="Polysacc_synt"/>
    <property type="match status" value="1"/>
</dbReference>
<dbReference type="PANTHER" id="PTHR43424:SF1">
    <property type="entry name" value="LOCUS PUTATIVE PROTEIN 1-RELATED"/>
    <property type="match status" value="1"/>
</dbReference>
<dbReference type="EMBL" id="QGGV01000001">
    <property type="protein sequence ID" value="PWK58841.1"/>
    <property type="molecule type" value="Genomic_DNA"/>
</dbReference>